<dbReference type="AlphaFoldDB" id="A0A240EGT1"/>
<evidence type="ECO:0000313" key="2">
    <source>
        <dbReference type="Proteomes" id="UP000219336"/>
    </source>
</evidence>
<dbReference type="EMBL" id="OANU01000015">
    <property type="protein sequence ID" value="SNX47874.1"/>
    <property type="molecule type" value="Genomic_DNA"/>
</dbReference>
<reference evidence="2" key="1">
    <citation type="submission" date="2016-06" db="EMBL/GenBank/DDBJ databases">
        <authorList>
            <person name="Rodrigo-Torres L."/>
            <person name="Arahal R.D."/>
            <person name="Lucena T."/>
        </authorList>
    </citation>
    <scope>NUCLEOTIDE SEQUENCE [LARGE SCALE GENOMIC DNA]</scope>
    <source>
        <strain evidence="2">CECT8203</strain>
    </source>
</reference>
<accession>A0A240EGT1</accession>
<keyword evidence="2" id="KW-1185">Reference proteome</keyword>
<dbReference type="OrthoDB" id="9946338at2"/>
<sequence>MTIEIIRLTRYELISEIAEKLHNASKEDLLRISEHLFGIKLNPCGAANGTVFITNLDMVKHTPLVKYGQSQDQQVNEVIRKVMALPNLSIHQKRVRARLKMAEIGIYLPQAQFEQEFLKASEVRNV</sequence>
<evidence type="ECO:0000313" key="1">
    <source>
        <dbReference type="EMBL" id="SNX47874.1"/>
    </source>
</evidence>
<protein>
    <submittedName>
        <fullName evidence="1">Uncharacterized protein</fullName>
    </submittedName>
</protein>
<organism evidence="1 2">
    <name type="scientific">Vibrio thalassae</name>
    <dbReference type="NCBI Taxonomy" id="1243014"/>
    <lineage>
        <taxon>Bacteria</taxon>
        <taxon>Pseudomonadati</taxon>
        <taxon>Pseudomonadota</taxon>
        <taxon>Gammaproteobacteria</taxon>
        <taxon>Vibrionales</taxon>
        <taxon>Vibrionaceae</taxon>
        <taxon>Vibrio</taxon>
    </lineage>
</organism>
<dbReference type="RefSeq" id="WP_096993102.1">
    <property type="nucleotide sequence ID" value="NZ_JBHSII010000006.1"/>
</dbReference>
<proteinExistence type="predicted"/>
<gene>
    <name evidence="1" type="ORF">VTH8203_01489</name>
</gene>
<name>A0A240EGT1_9VIBR</name>
<dbReference type="Proteomes" id="UP000219336">
    <property type="component" value="Unassembled WGS sequence"/>
</dbReference>